<dbReference type="CDD" id="cd00616">
    <property type="entry name" value="AHBA_syn"/>
    <property type="match status" value="1"/>
</dbReference>
<keyword evidence="4" id="KW-0808">Transferase</keyword>
<gene>
    <name evidence="4" type="ORF">RT717_18005</name>
</gene>
<evidence type="ECO:0000313" key="4">
    <source>
        <dbReference type="EMBL" id="WOK04978.1"/>
    </source>
</evidence>
<proteinExistence type="inferred from homology"/>
<sequence>MNTIPHFDISRQHQKLRPALDEAYDRVLSKSWFVLGEEVKAFEKEFGEYLGVKHCIGCGNGTDALELALKAAGIKAGDEVIVPANTWVSLAESVINVGASPVFADALPGEYTIDPASVQRCISKTTRAIIVVHQYGQPAHVNELLEIRDAHKLVLIEDCAHAHGAVYQEKNVGTIGDFGCFSFYPTKNLGCLGDGGAVVTNDDEYAATVRLVGNHGQPARDVHKVAGRNSRLHELQAAFLRSKLPLLDQWNTRRRSIATYYMYGLDRSMYRLPQVGDPDYAVFHQYVIQTDDRENLIRHLDRGGVGVAIHYPAPINELSPYRSFRTDPEGLSVCSSEKSSILSLPMFPELTDDEVQRVIHTLNNFRG</sequence>
<comment type="similarity">
    <text evidence="2 3">Belongs to the DegT/DnrJ/EryC1 family.</text>
</comment>
<name>A0ABZ0IIY1_9BACT</name>
<dbReference type="PIRSF" id="PIRSF000390">
    <property type="entry name" value="PLP_StrS"/>
    <property type="match status" value="1"/>
</dbReference>
<dbReference type="GO" id="GO:0008483">
    <property type="term" value="F:transaminase activity"/>
    <property type="evidence" value="ECO:0007669"/>
    <property type="project" value="UniProtKB-KW"/>
</dbReference>
<dbReference type="PANTHER" id="PTHR30244">
    <property type="entry name" value="TRANSAMINASE"/>
    <property type="match status" value="1"/>
</dbReference>
<dbReference type="Gene3D" id="3.40.640.10">
    <property type="entry name" value="Type I PLP-dependent aspartate aminotransferase-like (Major domain)"/>
    <property type="match status" value="1"/>
</dbReference>
<dbReference type="InterPro" id="IPR000653">
    <property type="entry name" value="DegT/StrS_aminotransferase"/>
</dbReference>
<dbReference type="InterPro" id="IPR015424">
    <property type="entry name" value="PyrdxlP-dep_Trfase"/>
</dbReference>
<evidence type="ECO:0000256" key="1">
    <source>
        <dbReference type="ARBA" id="ARBA00022898"/>
    </source>
</evidence>
<dbReference type="EC" id="2.6.1.-" evidence="4"/>
<keyword evidence="5" id="KW-1185">Reference proteome</keyword>
<evidence type="ECO:0000313" key="5">
    <source>
        <dbReference type="Proteomes" id="UP001302349"/>
    </source>
</evidence>
<evidence type="ECO:0000256" key="3">
    <source>
        <dbReference type="RuleBase" id="RU004508"/>
    </source>
</evidence>
<dbReference type="PANTHER" id="PTHR30244:SF36">
    <property type="entry name" value="3-OXO-GLUCOSE-6-PHOSPHATE:GLUTAMATE AMINOTRANSFERASE"/>
    <property type="match status" value="1"/>
</dbReference>
<evidence type="ECO:0000256" key="2">
    <source>
        <dbReference type="ARBA" id="ARBA00037999"/>
    </source>
</evidence>
<accession>A0ABZ0IIY1</accession>
<keyword evidence="4" id="KW-0032">Aminotransferase</keyword>
<dbReference type="InterPro" id="IPR015422">
    <property type="entry name" value="PyrdxlP-dep_Trfase_small"/>
</dbReference>
<dbReference type="Gene3D" id="3.90.1150.10">
    <property type="entry name" value="Aspartate Aminotransferase, domain 1"/>
    <property type="match status" value="1"/>
</dbReference>
<dbReference type="EMBL" id="CP136051">
    <property type="protein sequence ID" value="WOK04978.1"/>
    <property type="molecule type" value="Genomic_DNA"/>
</dbReference>
<reference evidence="4 5" key="1">
    <citation type="journal article" date="2023" name="Microbiol. Resour. Announc.">
        <title>Complete Genome Sequence of Imperialibacter roseus strain P4T.</title>
        <authorList>
            <person name="Tizabi D.R."/>
            <person name="Bachvaroff T."/>
            <person name="Hill R.T."/>
        </authorList>
    </citation>
    <scope>NUCLEOTIDE SEQUENCE [LARGE SCALE GENOMIC DNA]</scope>
    <source>
        <strain evidence="4 5">P4T</strain>
    </source>
</reference>
<dbReference type="Proteomes" id="UP001302349">
    <property type="component" value="Chromosome"/>
</dbReference>
<dbReference type="SUPFAM" id="SSF53383">
    <property type="entry name" value="PLP-dependent transferases"/>
    <property type="match status" value="1"/>
</dbReference>
<dbReference type="Pfam" id="PF01041">
    <property type="entry name" value="DegT_DnrJ_EryC1"/>
    <property type="match status" value="1"/>
</dbReference>
<protein>
    <submittedName>
        <fullName evidence="4">DegT/DnrJ/EryC1/StrS family aminotransferase</fullName>
        <ecNumber evidence="4">2.6.1.-</ecNumber>
    </submittedName>
</protein>
<dbReference type="InterPro" id="IPR015421">
    <property type="entry name" value="PyrdxlP-dep_Trfase_major"/>
</dbReference>
<organism evidence="4 5">
    <name type="scientific">Imperialibacter roseus</name>
    <dbReference type="NCBI Taxonomy" id="1324217"/>
    <lineage>
        <taxon>Bacteria</taxon>
        <taxon>Pseudomonadati</taxon>
        <taxon>Bacteroidota</taxon>
        <taxon>Cytophagia</taxon>
        <taxon>Cytophagales</taxon>
        <taxon>Flammeovirgaceae</taxon>
        <taxon>Imperialibacter</taxon>
    </lineage>
</organism>
<keyword evidence="1 3" id="KW-0663">Pyridoxal phosphate</keyword>
<dbReference type="RefSeq" id="WP_317487775.1">
    <property type="nucleotide sequence ID" value="NZ_CP136051.1"/>
</dbReference>